<evidence type="ECO:0000313" key="2">
    <source>
        <dbReference type="EMBL" id="XIA18768.1"/>
    </source>
</evidence>
<name>A0AB74UPR7_9GAMM</name>
<proteinExistence type="predicted"/>
<dbReference type="RefSeq" id="WP_395120045.1">
    <property type="nucleotide sequence ID" value="NZ_CP170721.1"/>
</dbReference>
<evidence type="ECO:0000256" key="1">
    <source>
        <dbReference type="SAM" id="SignalP"/>
    </source>
</evidence>
<gene>
    <name evidence="2" type="ORF">ACFYG5_01115</name>
</gene>
<dbReference type="EMBL" id="CP170721">
    <property type="protein sequence ID" value="XIA18768.1"/>
    <property type="molecule type" value="Genomic_DNA"/>
</dbReference>
<feature type="chain" id="PRO_5044490502" evidence="1">
    <location>
        <begin position="23"/>
        <end position="255"/>
    </location>
</feature>
<organism evidence="2">
    <name type="scientific">Rhodanobacter sp. FW102-FHT14D07</name>
    <dbReference type="NCBI Taxonomy" id="3351462"/>
    <lineage>
        <taxon>Bacteria</taxon>
        <taxon>Pseudomonadati</taxon>
        <taxon>Pseudomonadota</taxon>
        <taxon>Gammaproteobacteria</taxon>
        <taxon>Lysobacterales</taxon>
        <taxon>Rhodanobacteraceae</taxon>
        <taxon>Rhodanobacter</taxon>
    </lineage>
</organism>
<protein>
    <submittedName>
        <fullName evidence="2">Uncharacterized protein</fullName>
    </submittedName>
</protein>
<feature type="signal peptide" evidence="1">
    <location>
        <begin position="1"/>
        <end position="22"/>
    </location>
</feature>
<keyword evidence="1" id="KW-0732">Signal</keyword>
<accession>A0AB74UPR7</accession>
<reference evidence="2" key="1">
    <citation type="submission" date="2024-10" db="EMBL/GenBank/DDBJ databases">
        <authorList>
            <person name="Lesea H.P."/>
            <person name="Kuehl J.V."/>
            <person name="Chandonia J.-M."/>
        </authorList>
    </citation>
    <scope>NUCLEOTIDE SEQUENCE</scope>
    <source>
        <strain evidence="2">FW102-FHT14D07</strain>
    </source>
</reference>
<dbReference type="AlphaFoldDB" id="A0AB74UPR7"/>
<sequence>MKGIALSVLSAGLLLAMGGAAAADAPAKVSRIYTDTVAPASQQAYLAGIKSYNKCLSEHGFKYAWTALTHETGDVYAYSYVSDPVSWADFDAMRTQGKACDATFQQQVNPHLKSESSAFIQEEAEMSHTTPKGMSGDLMEITYFKLKHGYMHDKTFVDMAKKIAAAAAKSKWAYPYRFVRVIDGGADAPDFMVVSYAPSWAELGADANPSLWKMVEGVYGKDATTDLRKTLSEVTEMNASHIDRRDAELTYTPAH</sequence>